<dbReference type="Proteomes" id="UP000886523">
    <property type="component" value="Unassembled WGS sequence"/>
</dbReference>
<accession>A0A9P6AF54</accession>
<dbReference type="AlphaFoldDB" id="A0A9P6AF54"/>
<evidence type="ECO:0000313" key="2">
    <source>
        <dbReference type="Proteomes" id="UP000886523"/>
    </source>
</evidence>
<dbReference type="EMBL" id="MU129204">
    <property type="protein sequence ID" value="KAF9504693.1"/>
    <property type="molecule type" value="Genomic_DNA"/>
</dbReference>
<evidence type="ECO:0000313" key="1">
    <source>
        <dbReference type="EMBL" id="KAF9504693.1"/>
    </source>
</evidence>
<protein>
    <submittedName>
        <fullName evidence="1">Uncharacterized protein</fullName>
    </submittedName>
</protein>
<keyword evidence="2" id="KW-1185">Reference proteome</keyword>
<reference evidence="1" key="1">
    <citation type="journal article" date="2020" name="Nat. Commun.">
        <title>Large-scale genome sequencing of mycorrhizal fungi provides insights into the early evolution of symbiotic traits.</title>
        <authorList>
            <person name="Miyauchi S."/>
            <person name="Kiss E."/>
            <person name="Kuo A."/>
            <person name="Drula E."/>
            <person name="Kohler A."/>
            <person name="Sanchez-Garcia M."/>
            <person name="Morin E."/>
            <person name="Andreopoulos B."/>
            <person name="Barry K.W."/>
            <person name="Bonito G."/>
            <person name="Buee M."/>
            <person name="Carver A."/>
            <person name="Chen C."/>
            <person name="Cichocki N."/>
            <person name="Clum A."/>
            <person name="Culley D."/>
            <person name="Crous P.W."/>
            <person name="Fauchery L."/>
            <person name="Girlanda M."/>
            <person name="Hayes R.D."/>
            <person name="Keri Z."/>
            <person name="LaButti K."/>
            <person name="Lipzen A."/>
            <person name="Lombard V."/>
            <person name="Magnuson J."/>
            <person name="Maillard F."/>
            <person name="Murat C."/>
            <person name="Nolan M."/>
            <person name="Ohm R.A."/>
            <person name="Pangilinan J."/>
            <person name="Pereira M.F."/>
            <person name="Perotto S."/>
            <person name="Peter M."/>
            <person name="Pfister S."/>
            <person name="Riley R."/>
            <person name="Sitrit Y."/>
            <person name="Stielow J.B."/>
            <person name="Szollosi G."/>
            <person name="Zifcakova L."/>
            <person name="Stursova M."/>
            <person name="Spatafora J.W."/>
            <person name="Tedersoo L."/>
            <person name="Vaario L.M."/>
            <person name="Yamada A."/>
            <person name="Yan M."/>
            <person name="Wang P."/>
            <person name="Xu J."/>
            <person name="Bruns T."/>
            <person name="Baldrian P."/>
            <person name="Vilgalys R."/>
            <person name="Dunand C."/>
            <person name="Henrissat B."/>
            <person name="Grigoriev I.V."/>
            <person name="Hibbett D."/>
            <person name="Nagy L.G."/>
            <person name="Martin F.M."/>
        </authorList>
    </citation>
    <scope>NUCLEOTIDE SEQUENCE</scope>
    <source>
        <strain evidence="1">UP504</strain>
    </source>
</reference>
<sequence length="136" mass="14815">MPSSTFNTEHCLSHNSALVPRKEMILNGPLRTGIEVEADRTCFHQVRTMRVIHEIIYISSNGSDKAGLNAPSATTFASLHLHPPRWSSSPVPYRTLVDDGKDTHNVYSAGQAVCVGTTIHNMGLSPDILQCSSKEG</sequence>
<comment type="caution">
    <text evidence="1">The sequence shown here is derived from an EMBL/GenBank/DDBJ whole genome shotgun (WGS) entry which is preliminary data.</text>
</comment>
<name>A0A9P6AF54_9AGAM</name>
<organism evidence="1 2">
    <name type="scientific">Hydnum rufescens UP504</name>
    <dbReference type="NCBI Taxonomy" id="1448309"/>
    <lineage>
        <taxon>Eukaryota</taxon>
        <taxon>Fungi</taxon>
        <taxon>Dikarya</taxon>
        <taxon>Basidiomycota</taxon>
        <taxon>Agaricomycotina</taxon>
        <taxon>Agaricomycetes</taxon>
        <taxon>Cantharellales</taxon>
        <taxon>Hydnaceae</taxon>
        <taxon>Hydnum</taxon>
    </lineage>
</organism>
<gene>
    <name evidence="1" type="ORF">BS47DRAFT_1354929</name>
</gene>
<proteinExistence type="predicted"/>